<dbReference type="SUPFAM" id="SSF52058">
    <property type="entry name" value="L domain-like"/>
    <property type="match status" value="1"/>
</dbReference>
<evidence type="ECO:0000256" key="6">
    <source>
        <dbReference type="SAM" id="MobiDB-lite"/>
    </source>
</evidence>
<dbReference type="EMBL" id="KB932212">
    <property type="protein sequence ID" value="KCV67850.1"/>
    <property type="molecule type" value="Genomic_DNA"/>
</dbReference>
<dbReference type="OrthoDB" id="7451790at2759"/>
<keyword evidence="8" id="KW-1185">Reference proteome</keyword>
<dbReference type="SMART" id="SM00365">
    <property type="entry name" value="LRR_SD22"/>
    <property type="match status" value="10"/>
</dbReference>
<accession>A0A058Z0R4</accession>
<keyword evidence="4" id="KW-0539">Nucleus</keyword>
<evidence type="ECO:0000256" key="1">
    <source>
        <dbReference type="ARBA" id="ARBA00004123"/>
    </source>
</evidence>
<dbReference type="InterPro" id="IPR050576">
    <property type="entry name" value="Cilia_flagella_integrity"/>
</dbReference>
<keyword evidence="3" id="KW-0677">Repeat</keyword>
<evidence type="ECO:0000256" key="2">
    <source>
        <dbReference type="ARBA" id="ARBA00022614"/>
    </source>
</evidence>
<dbReference type="PANTHER" id="PTHR45973">
    <property type="entry name" value="PROTEIN PHOSPHATASE 1 REGULATORY SUBUNIT SDS22-RELATED"/>
    <property type="match status" value="1"/>
</dbReference>
<feature type="compositionally biased region" description="Basic and acidic residues" evidence="6">
    <location>
        <begin position="22"/>
        <end position="40"/>
    </location>
</feature>
<dbReference type="OMA" id="NRIEEWN"/>
<proteinExistence type="inferred from homology"/>
<protein>
    <recommendedName>
        <fullName evidence="9">Protein phosphatase 1 regulatory subunit 7</fullName>
    </recommendedName>
</protein>
<dbReference type="SMART" id="SM00369">
    <property type="entry name" value="LRR_TYP"/>
    <property type="match status" value="7"/>
</dbReference>
<dbReference type="InterPro" id="IPR025875">
    <property type="entry name" value="Leu-rich_rpt_4"/>
</dbReference>
<feature type="region of interest" description="Disordered" evidence="6">
    <location>
        <begin position="1"/>
        <end position="40"/>
    </location>
</feature>
<dbReference type="STRING" id="691883.A0A058Z0R4"/>
<gene>
    <name evidence="7" type="ORF">H696_05581</name>
</gene>
<reference evidence="7" key="1">
    <citation type="submission" date="2013-04" db="EMBL/GenBank/DDBJ databases">
        <title>The Genome Sequence of Fonticula alba ATCC 38817.</title>
        <authorList>
            <consortium name="The Broad Institute Genomics Platform"/>
            <person name="Russ C."/>
            <person name="Cuomo C."/>
            <person name="Burger G."/>
            <person name="Gray M.W."/>
            <person name="Holland P.W.H."/>
            <person name="King N."/>
            <person name="Lang F.B.F."/>
            <person name="Roger A.J."/>
            <person name="Ruiz-Trillo I."/>
            <person name="Brown M."/>
            <person name="Walker B."/>
            <person name="Young S."/>
            <person name="Zeng Q."/>
            <person name="Gargeya S."/>
            <person name="Fitzgerald M."/>
            <person name="Haas B."/>
            <person name="Abouelleil A."/>
            <person name="Allen A.W."/>
            <person name="Alvarado L."/>
            <person name="Arachchi H.M."/>
            <person name="Berlin A.M."/>
            <person name="Chapman S.B."/>
            <person name="Gainer-Dewar J."/>
            <person name="Goldberg J."/>
            <person name="Griggs A."/>
            <person name="Gujja S."/>
            <person name="Hansen M."/>
            <person name="Howarth C."/>
            <person name="Imamovic A."/>
            <person name="Ireland A."/>
            <person name="Larimer J."/>
            <person name="McCowan C."/>
            <person name="Murphy C."/>
            <person name="Pearson M."/>
            <person name="Poon T.W."/>
            <person name="Priest M."/>
            <person name="Roberts A."/>
            <person name="Saif S."/>
            <person name="Shea T."/>
            <person name="Sisk P."/>
            <person name="Sykes S."/>
            <person name="Wortman J."/>
            <person name="Nusbaum C."/>
            <person name="Birren B."/>
        </authorList>
    </citation>
    <scope>NUCLEOTIDE SEQUENCE [LARGE SCALE GENOMIC DNA]</scope>
    <source>
        <strain evidence="7">ATCC 38817</strain>
    </source>
</reference>
<keyword evidence="2" id="KW-0433">Leucine-rich repeat</keyword>
<evidence type="ECO:0000256" key="5">
    <source>
        <dbReference type="ARBA" id="ARBA00023460"/>
    </source>
</evidence>
<dbReference type="Gene3D" id="3.80.10.10">
    <property type="entry name" value="Ribonuclease Inhibitor"/>
    <property type="match status" value="3"/>
</dbReference>
<dbReference type="PANTHER" id="PTHR45973:SF23">
    <property type="entry name" value="PROTEIN PHOSPHATASE 1 REGULATORY SUBUNIT 7"/>
    <property type="match status" value="1"/>
</dbReference>
<name>A0A058Z0R4_FONAL</name>
<dbReference type="Pfam" id="PF13855">
    <property type="entry name" value="LRR_8"/>
    <property type="match status" value="1"/>
</dbReference>
<evidence type="ECO:0000256" key="4">
    <source>
        <dbReference type="ARBA" id="ARBA00023242"/>
    </source>
</evidence>
<evidence type="ECO:0000313" key="8">
    <source>
        <dbReference type="Proteomes" id="UP000030693"/>
    </source>
</evidence>
<sequence>MILPSVDPFTPVDEQVSDESDHECTQEAHDPEHQHDESCAHEADTPAGVTVVNGLTIVHDFDMSTFPADETSLYLFNERLGRIPSINHFSQLRSVVLTKNLLRTIEGLDQLVQLEELDLYDNLIDRISGLEKLVNLRRLDLSFNKIRKIEGLETLVNLRRLYLVSNKISKMEGLESQKHLELLEMAHNRVRVIENISHMSELTELWLARNKLTSLAGLDGLTSLTLLSIQSNRISTLDGLSKVPALEELYASHNAIASLTSLAACPRAEIATSEPTEPTEDETSQLVAPVAALTLRRPATASPFDISDGALANVPHLTTLDVAVNRLRSFEGAECLVSLQELWANGNQISDFRDVERYISPSKDSLQTIYLEHNPLRADPQYHLKLKILFPGLTQIDAVHLRPGMTPMAAAAAGVAVDSGTPSPYRAM</sequence>
<dbReference type="RefSeq" id="XP_009497670.1">
    <property type="nucleotide sequence ID" value="XM_009499395.1"/>
</dbReference>
<evidence type="ECO:0000313" key="7">
    <source>
        <dbReference type="EMBL" id="KCV67850.1"/>
    </source>
</evidence>
<dbReference type="AlphaFoldDB" id="A0A058Z0R4"/>
<dbReference type="InterPro" id="IPR003591">
    <property type="entry name" value="Leu-rich_rpt_typical-subtyp"/>
</dbReference>
<comment type="similarity">
    <text evidence="5">Belongs to the SDS22 family.</text>
</comment>
<dbReference type="InterPro" id="IPR032675">
    <property type="entry name" value="LRR_dom_sf"/>
</dbReference>
<comment type="subcellular location">
    <subcellularLocation>
        <location evidence="1">Nucleus</location>
    </subcellularLocation>
</comment>
<dbReference type="GeneID" id="20530306"/>
<dbReference type="eggNOG" id="KOG0531">
    <property type="taxonomic scope" value="Eukaryota"/>
</dbReference>
<evidence type="ECO:0000256" key="3">
    <source>
        <dbReference type="ARBA" id="ARBA00022737"/>
    </source>
</evidence>
<dbReference type="InterPro" id="IPR001611">
    <property type="entry name" value="Leu-rich_rpt"/>
</dbReference>
<dbReference type="Proteomes" id="UP000030693">
    <property type="component" value="Unassembled WGS sequence"/>
</dbReference>
<dbReference type="Pfam" id="PF12799">
    <property type="entry name" value="LRR_4"/>
    <property type="match status" value="1"/>
</dbReference>
<dbReference type="PROSITE" id="PS51450">
    <property type="entry name" value="LRR"/>
    <property type="match status" value="6"/>
</dbReference>
<evidence type="ECO:0008006" key="9">
    <source>
        <dbReference type="Google" id="ProtNLM"/>
    </source>
</evidence>
<organism evidence="7">
    <name type="scientific">Fonticula alba</name>
    <name type="common">Slime mold</name>
    <dbReference type="NCBI Taxonomy" id="691883"/>
    <lineage>
        <taxon>Eukaryota</taxon>
        <taxon>Rotosphaerida</taxon>
        <taxon>Fonticulaceae</taxon>
        <taxon>Fonticula</taxon>
    </lineage>
</organism>